<dbReference type="EMBL" id="RIBZ01000064">
    <property type="protein sequence ID" value="RNG34810.1"/>
    <property type="molecule type" value="Genomic_DNA"/>
</dbReference>
<name>A0A3M8X0S3_9ACTN</name>
<proteinExistence type="predicted"/>
<reference evidence="1 2" key="1">
    <citation type="submission" date="2018-11" db="EMBL/GenBank/DDBJ databases">
        <title>The Potential of Streptomyces as Biocontrol Agents against the Tomato grey mould, Botrytis cinerea (Gray mold) Frontiers in Microbiology.</title>
        <authorList>
            <person name="Li D."/>
        </authorList>
    </citation>
    <scope>NUCLEOTIDE SEQUENCE [LARGE SCALE GENOMIC DNA]</scope>
    <source>
        <strain evidence="1 2">NEAU-LD23</strain>
    </source>
</reference>
<evidence type="ECO:0000313" key="1">
    <source>
        <dbReference type="EMBL" id="RNG34810.1"/>
    </source>
</evidence>
<dbReference type="Proteomes" id="UP000275401">
    <property type="component" value="Unassembled WGS sequence"/>
</dbReference>
<accession>A0A3M8X0S3</accession>
<comment type="caution">
    <text evidence="1">The sequence shown here is derived from an EMBL/GenBank/DDBJ whole genome shotgun (WGS) entry which is preliminary data.</text>
</comment>
<keyword evidence="2" id="KW-1185">Reference proteome</keyword>
<evidence type="ECO:0000313" key="2">
    <source>
        <dbReference type="Proteomes" id="UP000275401"/>
    </source>
</evidence>
<sequence>MASTHESGGFPGGVNEVASGDECAQLFTDKVNSGNSAFGLLADTRVDGDGPAAQPKCGRAAVPSTQNQQAFKSFPAPAWRLLDGDGFFLSNPGFDHCSGTDATCAWKKV</sequence>
<organism evidence="1 2">
    <name type="scientific">Streptomyces botrytidirepellens</name>
    <dbReference type="NCBI Taxonomy" id="2486417"/>
    <lineage>
        <taxon>Bacteria</taxon>
        <taxon>Bacillati</taxon>
        <taxon>Actinomycetota</taxon>
        <taxon>Actinomycetes</taxon>
        <taxon>Kitasatosporales</taxon>
        <taxon>Streptomycetaceae</taxon>
        <taxon>Streptomyces</taxon>
    </lineage>
</organism>
<protein>
    <submittedName>
        <fullName evidence="1">Uncharacterized protein</fullName>
    </submittedName>
</protein>
<dbReference type="AlphaFoldDB" id="A0A3M8X0S3"/>
<gene>
    <name evidence="1" type="ORF">EEJ42_04665</name>
</gene>